<dbReference type="HOGENOM" id="CLU_056776_8_1_9"/>
<dbReference type="InterPro" id="IPR001310">
    <property type="entry name" value="Histidine_triad_HIT"/>
</dbReference>
<reference evidence="5 6" key="1">
    <citation type="submission" date="2010-08" db="EMBL/GenBank/DDBJ databases">
        <title>Complete sequence of Clostridium cellulovorans 743B.</title>
        <authorList>
            <consortium name="US DOE Joint Genome Institute"/>
            <person name="Lucas S."/>
            <person name="Copeland A."/>
            <person name="Lapidus A."/>
            <person name="Cheng J.-F."/>
            <person name="Bruce D."/>
            <person name="Goodwin L."/>
            <person name="Pitluck S."/>
            <person name="Chertkov O."/>
            <person name="Detter J.C."/>
            <person name="Han C."/>
            <person name="Tapia R."/>
            <person name="Land M."/>
            <person name="Hauser L."/>
            <person name="Chang Y.-J."/>
            <person name="Jeffries C."/>
            <person name="Kyrpides N."/>
            <person name="Ivanova N."/>
            <person name="Mikhailova N."/>
            <person name="Hemme C.L."/>
            <person name="Woyke T."/>
        </authorList>
    </citation>
    <scope>NUCLEOTIDE SEQUENCE [LARGE SCALE GENOMIC DNA]</scope>
    <source>
        <strain evidence="6">ATCC 35296 / DSM 3052 / OCM 3 / 743B</strain>
    </source>
</reference>
<dbReference type="Gene3D" id="3.30.428.10">
    <property type="entry name" value="HIT-like"/>
    <property type="match status" value="1"/>
</dbReference>
<evidence type="ECO:0000256" key="3">
    <source>
        <dbReference type="PROSITE-ProRule" id="PRU00464"/>
    </source>
</evidence>
<dbReference type="KEGG" id="ccb:Clocel_1442"/>
<dbReference type="InterPro" id="IPR036265">
    <property type="entry name" value="HIT-like_sf"/>
</dbReference>
<dbReference type="eggNOG" id="COG0537">
    <property type="taxonomic scope" value="Bacteria"/>
</dbReference>
<accession>D9SW51</accession>
<proteinExistence type="predicted"/>
<name>D9SW51_CLOC7</name>
<dbReference type="PROSITE" id="PS51084">
    <property type="entry name" value="HIT_2"/>
    <property type="match status" value="1"/>
</dbReference>
<protein>
    <submittedName>
        <fullName evidence="5">Histidine triad (HIT) protein</fullName>
    </submittedName>
</protein>
<feature type="short sequence motif" description="Histidine triad motif" evidence="2 3">
    <location>
        <begin position="98"/>
        <end position="102"/>
    </location>
</feature>
<dbReference type="PANTHER" id="PTHR23089">
    <property type="entry name" value="HISTIDINE TRIAD HIT PROTEIN"/>
    <property type="match status" value="1"/>
</dbReference>
<dbReference type="InterPro" id="IPR019808">
    <property type="entry name" value="Histidine_triad_CS"/>
</dbReference>
<dbReference type="Proteomes" id="UP000002730">
    <property type="component" value="Chromosome"/>
</dbReference>
<dbReference type="SUPFAM" id="SSF54197">
    <property type="entry name" value="HIT-like"/>
    <property type="match status" value="1"/>
</dbReference>
<evidence type="ECO:0000256" key="2">
    <source>
        <dbReference type="PIRSR" id="PIRSR601310-3"/>
    </source>
</evidence>
<dbReference type="InterPro" id="IPR011146">
    <property type="entry name" value="HIT-like"/>
</dbReference>
<feature type="domain" description="HIT" evidence="4">
    <location>
        <begin position="5"/>
        <end position="114"/>
    </location>
</feature>
<dbReference type="Pfam" id="PF01230">
    <property type="entry name" value="HIT"/>
    <property type="match status" value="1"/>
</dbReference>
<evidence type="ECO:0000259" key="4">
    <source>
        <dbReference type="PROSITE" id="PS51084"/>
    </source>
</evidence>
<dbReference type="CDD" id="cd01276">
    <property type="entry name" value="PKCI_related"/>
    <property type="match status" value="1"/>
</dbReference>
<keyword evidence="6" id="KW-1185">Reference proteome</keyword>
<dbReference type="GO" id="GO:0003824">
    <property type="term" value="F:catalytic activity"/>
    <property type="evidence" value="ECO:0007669"/>
    <property type="project" value="InterPro"/>
</dbReference>
<gene>
    <name evidence="5" type="ordered locus">Clocel_1442</name>
</gene>
<evidence type="ECO:0000313" key="5">
    <source>
        <dbReference type="EMBL" id="ADL51195.1"/>
    </source>
</evidence>
<sequence length="114" mass="12753">MNDCIFCKIVAGEIPSQKVYEDDYVYAFKDIQPQAKVHVLIIPKVHISSVNELEDSHKELIGHIFISAGKIAEILGVKESGYRIVNNCGKDGGQTVNHIHFHMFGGEPFGWPPF</sequence>
<dbReference type="STRING" id="573061.Clocel_1442"/>
<dbReference type="PRINTS" id="PR00332">
    <property type="entry name" value="HISTRIAD"/>
</dbReference>
<organism evidence="5 6">
    <name type="scientific">Clostridium cellulovorans (strain ATCC 35296 / DSM 3052 / OCM 3 / 743B)</name>
    <dbReference type="NCBI Taxonomy" id="573061"/>
    <lineage>
        <taxon>Bacteria</taxon>
        <taxon>Bacillati</taxon>
        <taxon>Bacillota</taxon>
        <taxon>Clostridia</taxon>
        <taxon>Eubacteriales</taxon>
        <taxon>Clostridiaceae</taxon>
        <taxon>Clostridium</taxon>
    </lineage>
</organism>
<dbReference type="OrthoDB" id="9784774at2"/>
<evidence type="ECO:0000256" key="1">
    <source>
        <dbReference type="PIRSR" id="PIRSR601310-1"/>
    </source>
</evidence>
<dbReference type="AlphaFoldDB" id="D9SW51"/>
<evidence type="ECO:0000313" key="6">
    <source>
        <dbReference type="Proteomes" id="UP000002730"/>
    </source>
</evidence>
<dbReference type="EMBL" id="CP002160">
    <property type="protein sequence ID" value="ADL51195.1"/>
    <property type="molecule type" value="Genomic_DNA"/>
</dbReference>
<dbReference type="RefSeq" id="WP_010075938.1">
    <property type="nucleotide sequence ID" value="NC_014393.1"/>
</dbReference>
<feature type="active site" description="Tele-AMP-histidine intermediate" evidence="1">
    <location>
        <position position="100"/>
    </location>
</feature>
<dbReference type="PROSITE" id="PS00892">
    <property type="entry name" value="HIT_1"/>
    <property type="match status" value="1"/>
</dbReference>